<keyword evidence="3" id="KW-0328">Glycosyltransferase</keyword>
<feature type="transmembrane region" description="Helical" evidence="8">
    <location>
        <begin position="191"/>
        <end position="215"/>
    </location>
</feature>
<evidence type="ECO:0000313" key="10">
    <source>
        <dbReference type="Proteomes" id="UP000320496"/>
    </source>
</evidence>
<comment type="subcellular location">
    <subcellularLocation>
        <location evidence="1">Cell membrane</location>
        <topology evidence="1">Multi-pass membrane protein</topology>
    </subcellularLocation>
</comment>
<feature type="transmembrane region" description="Helical" evidence="8">
    <location>
        <begin position="163"/>
        <end position="179"/>
    </location>
</feature>
<dbReference type="OrthoDB" id="5318634at2"/>
<keyword evidence="2" id="KW-1003">Cell membrane</keyword>
<dbReference type="Proteomes" id="UP000320496">
    <property type="component" value="Chromosome"/>
</dbReference>
<evidence type="ECO:0000256" key="1">
    <source>
        <dbReference type="ARBA" id="ARBA00004651"/>
    </source>
</evidence>
<gene>
    <name evidence="9" type="ORF">Mal4_17800</name>
</gene>
<dbReference type="AlphaFoldDB" id="A0A517Z4Q6"/>
<sequence length="533" mass="58948">MASKSIQAGSPFDPSGPAVWGWCGLIVVALVGVALRHHEFAAVHSWFDESLGWRMAQFPPGEIIDRSERNVHPPGHFLLLSAWRGLFGGSLSSLRYYSLLWGIGTVVGGYALARAALSGRTAGRDQPERGATDRGRSEFGGVLAALLIALSPLHIHWSQQVKMYALGTCLTVWSTWFLLRWFQSGGTYRLACYVVLAAALALQHHYGTFTVFGQLTFALCWSGWRSWRGVREGDFLSILITGWATASLWSLWLPSFLIQRALVKRSYWIGEFSWQDVINVWGRLLVSHTSLPAADTTCLVIAELVLASVLMLLVHRGVGARMVGWLVLVPYGVAAAWSVADQNVMVPRYLINAHVCLLAGAAILIASIPVAAIRYLVAFVAIVGTGYLGYQQRLVRSSQAALPGMSAAVETLREVRAADEPVLVCNPMLYLNVCVHNEGLSDVYAFDPGHGFPHFQGAPVMRDDEYLSLSTVEEGGRDWVWTLDAEDWLGGNWKVRLPDAWHVQEEKRIREWYGTLVIRAYRRNGSSPQEGDQ</sequence>
<evidence type="ECO:0000256" key="6">
    <source>
        <dbReference type="ARBA" id="ARBA00022989"/>
    </source>
</evidence>
<feature type="transmembrane region" description="Helical" evidence="8">
    <location>
        <begin position="19"/>
        <end position="35"/>
    </location>
</feature>
<evidence type="ECO:0000256" key="2">
    <source>
        <dbReference type="ARBA" id="ARBA00022475"/>
    </source>
</evidence>
<evidence type="ECO:0000256" key="7">
    <source>
        <dbReference type="ARBA" id="ARBA00023136"/>
    </source>
</evidence>
<dbReference type="PANTHER" id="PTHR33908">
    <property type="entry name" value="MANNOSYLTRANSFERASE YKCB-RELATED"/>
    <property type="match status" value="1"/>
</dbReference>
<reference evidence="9 10" key="1">
    <citation type="submission" date="2019-02" db="EMBL/GenBank/DDBJ databases">
        <title>Deep-cultivation of Planctomycetes and their phenomic and genomic characterization uncovers novel biology.</title>
        <authorList>
            <person name="Wiegand S."/>
            <person name="Jogler M."/>
            <person name="Boedeker C."/>
            <person name="Pinto D."/>
            <person name="Vollmers J."/>
            <person name="Rivas-Marin E."/>
            <person name="Kohn T."/>
            <person name="Peeters S.H."/>
            <person name="Heuer A."/>
            <person name="Rast P."/>
            <person name="Oberbeckmann S."/>
            <person name="Bunk B."/>
            <person name="Jeske O."/>
            <person name="Meyerdierks A."/>
            <person name="Storesund J.E."/>
            <person name="Kallscheuer N."/>
            <person name="Luecker S."/>
            <person name="Lage O.M."/>
            <person name="Pohl T."/>
            <person name="Merkel B.J."/>
            <person name="Hornburger P."/>
            <person name="Mueller R.-W."/>
            <person name="Bruemmer F."/>
            <person name="Labrenz M."/>
            <person name="Spormann A.M."/>
            <person name="Op den Camp H."/>
            <person name="Overmann J."/>
            <person name="Amann R."/>
            <person name="Jetten M.S.M."/>
            <person name="Mascher T."/>
            <person name="Medema M.H."/>
            <person name="Devos D.P."/>
            <person name="Kaster A.-K."/>
            <person name="Ovreas L."/>
            <person name="Rohde M."/>
            <person name="Galperin M.Y."/>
            <person name="Jogler C."/>
        </authorList>
    </citation>
    <scope>NUCLEOTIDE SEQUENCE [LARGE SCALE GENOMIC DNA]</scope>
    <source>
        <strain evidence="9 10">Mal4</strain>
    </source>
</reference>
<dbReference type="GO" id="GO:0005886">
    <property type="term" value="C:plasma membrane"/>
    <property type="evidence" value="ECO:0007669"/>
    <property type="project" value="UniProtKB-SubCell"/>
</dbReference>
<keyword evidence="10" id="KW-1185">Reference proteome</keyword>
<feature type="transmembrane region" description="Helical" evidence="8">
    <location>
        <begin position="99"/>
        <end position="117"/>
    </location>
</feature>
<keyword evidence="7 8" id="KW-0472">Membrane</keyword>
<dbReference type="KEGG" id="mri:Mal4_17800"/>
<dbReference type="InterPro" id="IPR050297">
    <property type="entry name" value="LipidA_mod_glycosyltrf_83"/>
</dbReference>
<dbReference type="RefSeq" id="WP_145368312.1">
    <property type="nucleotide sequence ID" value="NZ_CP036275.1"/>
</dbReference>
<evidence type="ECO:0000256" key="8">
    <source>
        <dbReference type="SAM" id="Phobius"/>
    </source>
</evidence>
<dbReference type="EMBL" id="CP036275">
    <property type="protein sequence ID" value="QDU37466.1"/>
    <property type="molecule type" value="Genomic_DNA"/>
</dbReference>
<feature type="transmembrane region" description="Helical" evidence="8">
    <location>
        <begin position="138"/>
        <end position="157"/>
    </location>
</feature>
<evidence type="ECO:0000313" key="9">
    <source>
        <dbReference type="EMBL" id="QDU37466.1"/>
    </source>
</evidence>
<proteinExistence type="predicted"/>
<keyword evidence="5 8" id="KW-0812">Transmembrane</keyword>
<name>A0A517Z4Q6_9PLAN</name>
<feature type="transmembrane region" description="Helical" evidence="8">
    <location>
        <begin position="320"/>
        <end position="337"/>
    </location>
</feature>
<evidence type="ECO:0000256" key="4">
    <source>
        <dbReference type="ARBA" id="ARBA00022679"/>
    </source>
</evidence>
<keyword evidence="4" id="KW-0808">Transferase</keyword>
<feature type="transmembrane region" description="Helical" evidence="8">
    <location>
        <begin position="235"/>
        <end position="258"/>
    </location>
</feature>
<feature type="transmembrane region" description="Helical" evidence="8">
    <location>
        <begin position="349"/>
        <end position="366"/>
    </location>
</feature>
<keyword evidence="6 8" id="KW-1133">Transmembrane helix</keyword>
<protein>
    <recommendedName>
        <fullName evidence="11">Glycosyltransferase RgtA/B/C/D-like domain-containing protein</fullName>
    </recommendedName>
</protein>
<dbReference type="PANTHER" id="PTHR33908:SF11">
    <property type="entry name" value="MEMBRANE PROTEIN"/>
    <property type="match status" value="1"/>
</dbReference>
<accession>A0A517Z4Q6</accession>
<evidence type="ECO:0000256" key="3">
    <source>
        <dbReference type="ARBA" id="ARBA00022676"/>
    </source>
</evidence>
<evidence type="ECO:0008006" key="11">
    <source>
        <dbReference type="Google" id="ProtNLM"/>
    </source>
</evidence>
<evidence type="ECO:0000256" key="5">
    <source>
        <dbReference type="ARBA" id="ARBA00022692"/>
    </source>
</evidence>
<dbReference type="GO" id="GO:0009103">
    <property type="term" value="P:lipopolysaccharide biosynthetic process"/>
    <property type="evidence" value="ECO:0007669"/>
    <property type="project" value="UniProtKB-ARBA"/>
</dbReference>
<dbReference type="GO" id="GO:0016763">
    <property type="term" value="F:pentosyltransferase activity"/>
    <property type="evidence" value="ECO:0007669"/>
    <property type="project" value="TreeGrafter"/>
</dbReference>
<organism evidence="9 10">
    <name type="scientific">Maioricimonas rarisocia</name>
    <dbReference type="NCBI Taxonomy" id="2528026"/>
    <lineage>
        <taxon>Bacteria</taxon>
        <taxon>Pseudomonadati</taxon>
        <taxon>Planctomycetota</taxon>
        <taxon>Planctomycetia</taxon>
        <taxon>Planctomycetales</taxon>
        <taxon>Planctomycetaceae</taxon>
        <taxon>Maioricimonas</taxon>
    </lineage>
</organism>